<proteinExistence type="predicted"/>
<dbReference type="NCBIfam" id="TIGR02935">
    <property type="entry name" value="NifX-associated nitrogen fixation protein"/>
    <property type="match status" value="1"/>
</dbReference>
<name>A0A5M6I2L6_9HYPH</name>
<protein>
    <submittedName>
        <fullName evidence="1">NifX-associated nitrogen fixation protein</fullName>
    </submittedName>
</protein>
<keyword evidence="2" id="KW-1185">Reference proteome</keyword>
<gene>
    <name evidence="1" type="ORF">F1193_07800</name>
</gene>
<evidence type="ECO:0000313" key="1">
    <source>
        <dbReference type="EMBL" id="KAA5602038.1"/>
    </source>
</evidence>
<reference evidence="1 2" key="1">
    <citation type="submission" date="2019-09" db="EMBL/GenBank/DDBJ databases">
        <title>Draft Whole-Genome sequence of Blastochloris sulfoviridis DSM 729.</title>
        <authorList>
            <person name="Meyer T.E."/>
            <person name="Kyndt J.A."/>
        </authorList>
    </citation>
    <scope>NUCLEOTIDE SEQUENCE [LARGE SCALE GENOMIC DNA]</scope>
    <source>
        <strain evidence="1 2">DSM 729</strain>
    </source>
</reference>
<organism evidence="1 2">
    <name type="scientific">Blastochloris sulfoviridis</name>
    <dbReference type="NCBI Taxonomy" id="50712"/>
    <lineage>
        <taxon>Bacteria</taxon>
        <taxon>Pseudomonadati</taxon>
        <taxon>Pseudomonadota</taxon>
        <taxon>Alphaproteobacteria</taxon>
        <taxon>Hyphomicrobiales</taxon>
        <taxon>Blastochloridaceae</taxon>
        <taxon>Blastochloris</taxon>
    </lineage>
</organism>
<sequence>MTKSDPVAALMSDAEALATPFLQVLVRLLRAQDSFGNWERKSDAELLGDYVLTKDQRRAMPIIGDPDPDILWRIEQYYAAIGLSIEQETGHVASPMMKMHHEGFGRVILTAGRLVVISKHLRDVHRFGFDSLAALAAAGSEQVAAGVALIRRFPEVVEA</sequence>
<dbReference type="RefSeq" id="WP_150097116.1">
    <property type="nucleotide sequence ID" value="NZ_VWPL01000010.1"/>
</dbReference>
<dbReference type="Gene3D" id="1.10.3100.20">
    <property type="entry name" value="Protein of unknown function DUF269"/>
    <property type="match status" value="1"/>
</dbReference>
<dbReference type="Proteomes" id="UP000323886">
    <property type="component" value="Unassembled WGS sequence"/>
</dbReference>
<comment type="caution">
    <text evidence="1">The sequence shown here is derived from an EMBL/GenBank/DDBJ whole genome shotgun (WGS) entry which is preliminary data.</text>
</comment>
<evidence type="ECO:0000313" key="2">
    <source>
        <dbReference type="Proteomes" id="UP000323886"/>
    </source>
</evidence>
<accession>A0A5M6I2L6</accession>
<dbReference type="AlphaFoldDB" id="A0A5M6I2L6"/>
<dbReference type="PIRSF" id="PIRSF005788">
    <property type="entry name" value="NifK"/>
    <property type="match status" value="1"/>
</dbReference>
<dbReference type="Pfam" id="PF03270">
    <property type="entry name" value="DUF269"/>
    <property type="match status" value="1"/>
</dbReference>
<dbReference type="InterPro" id="IPR004952">
    <property type="entry name" value="NifX-assoc_nitrogen_fix"/>
</dbReference>
<dbReference type="OrthoDB" id="9808545at2"/>
<dbReference type="EMBL" id="VWPL01000010">
    <property type="protein sequence ID" value="KAA5602038.1"/>
    <property type="molecule type" value="Genomic_DNA"/>
</dbReference>